<evidence type="ECO:0000256" key="6">
    <source>
        <dbReference type="ARBA" id="ARBA00023244"/>
    </source>
</evidence>
<keyword evidence="4 8" id="KW-0808">Transferase</keyword>
<name>Q0YP66_9CHLB</name>
<evidence type="ECO:0000256" key="7">
    <source>
        <dbReference type="ARBA" id="ARBA00025705"/>
    </source>
</evidence>
<evidence type="ECO:0000259" key="9">
    <source>
        <dbReference type="Pfam" id="PF00590"/>
    </source>
</evidence>
<dbReference type="Gene3D" id="3.30.950.10">
    <property type="entry name" value="Methyltransferase, Cobalt-precorrin-4 Transmethylase, Domain 2"/>
    <property type="match status" value="1"/>
</dbReference>
<dbReference type="SUPFAM" id="SSF53790">
    <property type="entry name" value="Tetrapyrrole methylase"/>
    <property type="match status" value="1"/>
</dbReference>
<reference evidence="10 11" key="1">
    <citation type="submission" date="2006-07" db="EMBL/GenBank/DDBJ databases">
        <title>Annotation of the draft genome assembly of Chlorobium ferroxidans DSM 13031.</title>
        <authorList>
            <consortium name="US DOE Joint Genome Institute (JGI-ORNL)"/>
            <person name="Larimer F."/>
            <person name="Land M."/>
            <person name="Hauser L."/>
        </authorList>
    </citation>
    <scope>NUCLEOTIDE SEQUENCE [LARGE SCALE GENOMIC DNA]</scope>
    <source>
        <strain evidence="10 11">DSM 13031</strain>
    </source>
</reference>
<dbReference type="EMBL" id="AASE01000033">
    <property type="protein sequence ID" value="EAT58089.1"/>
    <property type="molecule type" value="Genomic_DNA"/>
</dbReference>
<feature type="domain" description="Tetrapyrrole methylase" evidence="9">
    <location>
        <begin position="116"/>
        <end position="313"/>
    </location>
</feature>
<dbReference type="PANTHER" id="PTHR45790:SF3">
    <property type="entry name" value="S-ADENOSYL-L-METHIONINE-DEPENDENT UROPORPHYRINOGEN III METHYLTRANSFERASE, CHLOROPLASTIC"/>
    <property type="match status" value="1"/>
</dbReference>
<dbReference type="GO" id="GO:0032259">
    <property type="term" value="P:methylation"/>
    <property type="evidence" value="ECO:0007669"/>
    <property type="project" value="UniProtKB-KW"/>
</dbReference>
<dbReference type="Proteomes" id="UP000004162">
    <property type="component" value="Unassembled WGS sequence"/>
</dbReference>
<organism evidence="10 11">
    <name type="scientific">Chlorobium ferrooxidans DSM 13031</name>
    <dbReference type="NCBI Taxonomy" id="377431"/>
    <lineage>
        <taxon>Bacteria</taxon>
        <taxon>Pseudomonadati</taxon>
        <taxon>Chlorobiota</taxon>
        <taxon>Chlorobiia</taxon>
        <taxon>Chlorobiales</taxon>
        <taxon>Chlorobiaceae</taxon>
        <taxon>Chlorobium/Pelodictyon group</taxon>
        <taxon>Chlorobium</taxon>
    </lineage>
</organism>
<evidence type="ECO:0000256" key="1">
    <source>
        <dbReference type="ARBA" id="ARBA00005879"/>
    </source>
</evidence>
<reference evidence="10 11" key="2">
    <citation type="submission" date="2006-07" db="EMBL/GenBank/DDBJ databases">
        <title>Sequencing of the draft genome and assembly of Chlorobium ferroxidans DSM 13031.</title>
        <authorList>
            <consortium name="US DOE Joint Genome Institute (JGI-PGF)"/>
            <person name="Copeland A."/>
            <person name="Lucas S."/>
            <person name="Lapidus A."/>
            <person name="Barry K."/>
            <person name="Glavina del Rio T."/>
            <person name="Dalin E."/>
            <person name="Tice H."/>
            <person name="Bruce D."/>
            <person name="Pitluck S."/>
            <person name="Richardson P."/>
        </authorList>
    </citation>
    <scope>NUCLEOTIDE SEQUENCE [LARGE SCALE GENOMIC DNA]</scope>
    <source>
        <strain evidence="10 11">DSM 13031</strain>
    </source>
</reference>
<dbReference type="InterPro" id="IPR014777">
    <property type="entry name" value="4pyrrole_Mease_sub1"/>
</dbReference>
<dbReference type="NCBIfam" id="TIGR01469">
    <property type="entry name" value="cobA_cysG_Cterm"/>
    <property type="match status" value="1"/>
</dbReference>
<gene>
    <name evidence="10" type="ORF">CferDRAFT_0114</name>
</gene>
<evidence type="ECO:0000256" key="8">
    <source>
        <dbReference type="RuleBase" id="RU003960"/>
    </source>
</evidence>
<dbReference type="PROSITE" id="PS00840">
    <property type="entry name" value="SUMT_2"/>
    <property type="match status" value="1"/>
</dbReference>
<evidence type="ECO:0000313" key="10">
    <source>
        <dbReference type="EMBL" id="EAT58089.1"/>
    </source>
</evidence>
<comment type="caution">
    <text evidence="10">The sequence shown here is derived from an EMBL/GenBank/DDBJ whole genome shotgun (WGS) entry which is preliminary data.</text>
</comment>
<dbReference type="PANTHER" id="PTHR45790">
    <property type="entry name" value="SIROHEME SYNTHASE-RELATED"/>
    <property type="match status" value="1"/>
</dbReference>
<sequence length="428" mass="46489">MTPYPETLRLIAEHLDHSPAEPACFALDPFRLLEVTDDPLQALLDGRSEAALFPASALPEPLPDEFAVAALLSFRTVPDREDAHPLKDMNVIVVRHERADLKVLFAPLDIRRGYGKVYLTGAGAGSRDYLTLKADTLMQRAGVIFYDDLIDTGLLDAYRAEKVYVGKRKGLHHADQDAINRQLFAAALTKQIVVRLKGGDPLVFGRGGEELAWLSDRQIDVEVVPGVSSMMSAAASAGIPLTQRGVSGGVTLQSAHNVLAGDTPRTLVYFMCASRLKELQSTLLHEGIDGKTPVALIRKAGFFDEAMIMTTVEIMHTVELASPLLAIIGRTAALCRKRSKILHTGDDPYRCLLPGKIVPISDITAGGNPLGVVDLSLFSGIVFTGREQIDTLLAAFGTFPPHLVLYAEGRKTAELLRSRGYGRTVMEI</sequence>
<dbReference type="Pfam" id="PF00590">
    <property type="entry name" value="TP_methylase"/>
    <property type="match status" value="1"/>
</dbReference>
<dbReference type="EC" id="2.1.1.107" evidence="2"/>
<evidence type="ECO:0000256" key="3">
    <source>
        <dbReference type="ARBA" id="ARBA00022603"/>
    </source>
</evidence>
<dbReference type="RefSeq" id="WP_006367312.1">
    <property type="nucleotide sequence ID" value="NZ_AASE01000033.1"/>
</dbReference>
<dbReference type="FunFam" id="3.40.1010.10:FF:000001">
    <property type="entry name" value="Siroheme synthase"/>
    <property type="match status" value="1"/>
</dbReference>
<evidence type="ECO:0000313" key="11">
    <source>
        <dbReference type="Proteomes" id="UP000004162"/>
    </source>
</evidence>
<comment type="pathway">
    <text evidence="7">Porphyrin-containing compound metabolism; siroheme biosynthesis; precorrin-2 from uroporphyrinogen III: step 1/1.</text>
</comment>
<dbReference type="GO" id="GO:0019354">
    <property type="term" value="P:siroheme biosynthetic process"/>
    <property type="evidence" value="ECO:0007669"/>
    <property type="project" value="InterPro"/>
</dbReference>
<evidence type="ECO:0000256" key="4">
    <source>
        <dbReference type="ARBA" id="ARBA00022679"/>
    </source>
</evidence>
<evidence type="ECO:0000256" key="5">
    <source>
        <dbReference type="ARBA" id="ARBA00022691"/>
    </source>
</evidence>
<proteinExistence type="inferred from homology"/>
<dbReference type="InterPro" id="IPR006366">
    <property type="entry name" value="CobA/CysG_C"/>
</dbReference>
<keyword evidence="5" id="KW-0949">S-adenosyl-L-methionine</keyword>
<keyword evidence="11" id="KW-1185">Reference proteome</keyword>
<protein>
    <recommendedName>
        <fullName evidence="2">uroporphyrinogen-III C-methyltransferase</fullName>
        <ecNumber evidence="2">2.1.1.107</ecNumber>
    </recommendedName>
</protein>
<dbReference type="GO" id="GO:0004851">
    <property type="term" value="F:uroporphyrin-III C-methyltransferase activity"/>
    <property type="evidence" value="ECO:0007669"/>
    <property type="project" value="UniProtKB-EC"/>
</dbReference>
<dbReference type="InterPro" id="IPR014776">
    <property type="entry name" value="4pyrrole_Mease_sub2"/>
</dbReference>
<dbReference type="AlphaFoldDB" id="Q0YP66"/>
<accession>Q0YP66</accession>
<dbReference type="NCBIfam" id="NF004790">
    <property type="entry name" value="PRK06136.1"/>
    <property type="match status" value="1"/>
</dbReference>
<keyword evidence="6" id="KW-0627">Porphyrin biosynthesis</keyword>
<dbReference type="InterPro" id="IPR003043">
    <property type="entry name" value="Uropor_MeTrfase_CS"/>
</dbReference>
<dbReference type="OrthoDB" id="9815856at2"/>
<dbReference type="InterPro" id="IPR050161">
    <property type="entry name" value="Siro_Cobalamin_biosynth"/>
</dbReference>
<evidence type="ECO:0000256" key="2">
    <source>
        <dbReference type="ARBA" id="ARBA00012162"/>
    </source>
</evidence>
<dbReference type="InterPro" id="IPR035996">
    <property type="entry name" value="4pyrrol_Methylase_sf"/>
</dbReference>
<keyword evidence="3 8" id="KW-0489">Methyltransferase</keyword>
<dbReference type="Gene3D" id="3.40.1010.10">
    <property type="entry name" value="Cobalt-precorrin-4 Transmethylase, Domain 1"/>
    <property type="match status" value="1"/>
</dbReference>
<comment type="similarity">
    <text evidence="1 8">Belongs to the precorrin methyltransferase family.</text>
</comment>
<dbReference type="InterPro" id="IPR000878">
    <property type="entry name" value="4pyrrol_Mease"/>
</dbReference>